<evidence type="ECO:0000313" key="19">
    <source>
        <dbReference type="Proteomes" id="UP000006062"/>
    </source>
</evidence>
<evidence type="ECO:0000259" key="15">
    <source>
        <dbReference type="PROSITE" id="PS50111"/>
    </source>
</evidence>
<evidence type="ECO:0000256" key="9">
    <source>
        <dbReference type="ARBA" id="ARBA00023224"/>
    </source>
</evidence>
<dbReference type="SMART" id="SM00304">
    <property type="entry name" value="HAMP"/>
    <property type="match status" value="2"/>
</dbReference>
<feature type="domain" description="Methyl-accepting transducer" evidence="15">
    <location>
        <begin position="636"/>
        <end position="865"/>
    </location>
</feature>
<evidence type="ECO:0000256" key="10">
    <source>
        <dbReference type="ARBA" id="ARBA00029447"/>
    </source>
</evidence>
<dbReference type="Gene3D" id="3.30.450.20">
    <property type="entry name" value="PAS domain"/>
    <property type="match status" value="2"/>
</dbReference>
<dbReference type="eggNOG" id="COG0840">
    <property type="taxonomic scope" value="Bacteria"/>
</dbReference>
<feature type="compositionally biased region" description="Basic and acidic residues" evidence="13">
    <location>
        <begin position="883"/>
        <end position="892"/>
    </location>
</feature>
<protein>
    <submittedName>
        <fullName evidence="18">Methyl-accepting chemotaxis sensory transducer with Pas/Pac sensor</fullName>
    </submittedName>
</protein>
<evidence type="ECO:0000313" key="18">
    <source>
        <dbReference type="EMBL" id="AFL72506.1"/>
    </source>
</evidence>
<dbReference type="Pfam" id="PF18947">
    <property type="entry name" value="HAMP_2"/>
    <property type="match status" value="1"/>
</dbReference>
<evidence type="ECO:0000256" key="8">
    <source>
        <dbReference type="ARBA" id="ARBA00023136"/>
    </source>
</evidence>
<dbReference type="PANTHER" id="PTHR43531:SF14">
    <property type="entry name" value="METHYL-ACCEPTING CHEMOTAXIS PROTEIN I-RELATED"/>
    <property type="match status" value="1"/>
</dbReference>
<feature type="domain" description="PAS" evidence="16">
    <location>
        <begin position="25"/>
        <end position="76"/>
    </location>
</feature>
<dbReference type="CDD" id="cd11386">
    <property type="entry name" value="MCP_signal"/>
    <property type="match status" value="1"/>
</dbReference>
<dbReference type="Gene3D" id="1.10.287.950">
    <property type="entry name" value="Methyl-accepting chemotaxis protein"/>
    <property type="match status" value="1"/>
</dbReference>
<dbReference type="EMBL" id="CP003154">
    <property type="protein sequence ID" value="AFL72506.1"/>
    <property type="molecule type" value="Genomic_DNA"/>
</dbReference>
<evidence type="ECO:0000259" key="16">
    <source>
        <dbReference type="PROSITE" id="PS50112"/>
    </source>
</evidence>
<dbReference type="CDD" id="cd00130">
    <property type="entry name" value="PAS"/>
    <property type="match status" value="1"/>
</dbReference>
<dbReference type="FunFam" id="3.30.450.20:FF:000046">
    <property type="entry name" value="Aerotaxis sensor receptor"/>
    <property type="match status" value="1"/>
</dbReference>
<accession>I3Y688</accession>
<keyword evidence="19" id="KW-1185">Reference proteome</keyword>
<dbReference type="InterPro" id="IPR035965">
    <property type="entry name" value="PAS-like_dom_sf"/>
</dbReference>
<dbReference type="SUPFAM" id="SSF55785">
    <property type="entry name" value="PYP-like sensor domain (PAS domain)"/>
    <property type="match status" value="1"/>
</dbReference>
<dbReference type="PROSITE" id="PS50112">
    <property type="entry name" value="PAS"/>
    <property type="match status" value="1"/>
</dbReference>
<feature type="coiled-coil region" evidence="12">
    <location>
        <begin position="836"/>
        <end position="874"/>
    </location>
</feature>
<gene>
    <name evidence="18" type="ordered locus">Thivi_0439</name>
</gene>
<dbReference type="Pfam" id="PF08447">
    <property type="entry name" value="PAS_3"/>
    <property type="match status" value="1"/>
</dbReference>
<dbReference type="SUPFAM" id="SSF158472">
    <property type="entry name" value="HAMP domain-like"/>
    <property type="match status" value="1"/>
</dbReference>
<dbReference type="eggNOG" id="COG5002">
    <property type="taxonomic scope" value="Bacteria"/>
</dbReference>
<evidence type="ECO:0000256" key="1">
    <source>
        <dbReference type="ARBA" id="ARBA00004429"/>
    </source>
</evidence>
<evidence type="ECO:0000256" key="4">
    <source>
        <dbReference type="ARBA" id="ARBA00022500"/>
    </source>
</evidence>
<feature type="coiled-coil region" evidence="12">
    <location>
        <begin position="662"/>
        <end position="692"/>
    </location>
</feature>
<evidence type="ECO:0000256" key="11">
    <source>
        <dbReference type="PROSITE-ProRule" id="PRU00284"/>
    </source>
</evidence>
<evidence type="ECO:0000256" key="5">
    <source>
        <dbReference type="ARBA" id="ARBA00022519"/>
    </source>
</evidence>
<dbReference type="GO" id="GO:0007165">
    <property type="term" value="P:signal transduction"/>
    <property type="evidence" value="ECO:0007669"/>
    <property type="project" value="UniProtKB-KW"/>
</dbReference>
<dbReference type="PROSITE" id="PS50885">
    <property type="entry name" value="HAMP"/>
    <property type="match status" value="2"/>
</dbReference>
<dbReference type="PANTHER" id="PTHR43531">
    <property type="entry name" value="PROTEIN ICFG"/>
    <property type="match status" value="1"/>
</dbReference>
<dbReference type="FunFam" id="1.10.287.950:FF:000001">
    <property type="entry name" value="Methyl-accepting chemotaxis sensory transducer"/>
    <property type="match status" value="1"/>
</dbReference>
<evidence type="ECO:0000256" key="6">
    <source>
        <dbReference type="ARBA" id="ARBA00022692"/>
    </source>
</evidence>
<dbReference type="Proteomes" id="UP000006062">
    <property type="component" value="Chromosome"/>
</dbReference>
<dbReference type="GO" id="GO:0005886">
    <property type="term" value="C:plasma membrane"/>
    <property type="evidence" value="ECO:0007669"/>
    <property type="project" value="UniProtKB-SubCell"/>
</dbReference>
<evidence type="ECO:0000256" key="3">
    <source>
        <dbReference type="ARBA" id="ARBA00022481"/>
    </source>
</evidence>
<keyword evidence="5" id="KW-0997">Cell inner membrane</keyword>
<feature type="transmembrane region" description="Helical" evidence="14">
    <location>
        <begin position="158"/>
        <end position="181"/>
    </location>
</feature>
<feature type="domain" description="HAMP" evidence="17">
    <location>
        <begin position="579"/>
        <end position="631"/>
    </location>
</feature>
<dbReference type="InterPro" id="IPR013655">
    <property type="entry name" value="PAS_fold_3"/>
</dbReference>
<dbReference type="InterPro" id="IPR004089">
    <property type="entry name" value="MCPsignal_dom"/>
</dbReference>
<evidence type="ECO:0000256" key="2">
    <source>
        <dbReference type="ARBA" id="ARBA00022475"/>
    </source>
</evidence>
<feature type="transmembrane region" description="Helical" evidence="14">
    <location>
        <begin position="336"/>
        <end position="356"/>
    </location>
</feature>
<dbReference type="HOGENOM" id="CLU_000445_107_20_6"/>
<evidence type="ECO:0000256" key="13">
    <source>
        <dbReference type="SAM" id="MobiDB-lite"/>
    </source>
</evidence>
<comment type="similarity">
    <text evidence="10">Belongs to the methyl-accepting chemotaxis (MCP) protein family.</text>
</comment>
<evidence type="ECO:0000259" key="17">
    <source>
        <dbReference type="PROSITE" id="PS50885"/>
    </source>
</evidence>
<name>I3Y688_THIV6</name>
<dbReference type="PROSITE" id="PS50111">
    <property type="entry name" value="CHEMOTAXIS_TRANSDUC_2"/>
    <property type="match status" value="1"/>
</dbReference>
<dbReference type="KEGG" id="tvi:Thivi_0439"/>
<sequence length="942" mass="102351">MRTNLPVTDTEHLMLDDQLIVSSTDLKGRITHFNRDFLDISGFSKEELLGAPHNLVRHPDMPAAAFEDLWKTVKTGRPWTGLVKNRCKNGDFYWVEANVSPLRENGAVTGYISVRRKPTREQIAAAEAIYERLRAGKPAQPWLSRFMSRLNDIAISRALPGGLVLISLLFILAAGFSLFGLRQASDQVRRISEQTQVLEEAYNDMYGHGLQMVAAMRYLLTEPTDKQARDNVGKSGIVFAKALDDARRVSAGDANAKQRLDAIAEGRQRHVDAQAQVLRRLDAGEMADAKQVYNEQDNAIWRAYRILIMDGLKQVRQDSQLERDAFMASAVQAERAAIGFSLLAVIVGTLLGFWLVRKITVPLKVTLGHLEAISNGDYTTRIAAIHQDELGEMLLAVKSVQARLDYDIQEARRIARENLRVRSGLDSLTLPATISDDRNRLIYINSAAQALWQGMAPEIARRCPGFDVNRMLGGSLAEYFEDEQARAIYRSELSGTCTVEMVLAGRNLHLIASPVQDGTGIYCGRVTQWADRTAEVTAEREIAGIVEAAASGDFTRRIELAGKDGFFLQLAEGLNRLVEIVAAGLTDVAHVLNAIAQGDLTQSMEADYAGTFGQLKDDTNLTVERLREVIGRILEASESIGSAASEIAAGNADLSGRTEEQAASLEETASSMEQLNATVRQNAQNANQANQLAQTANAVAARGGEMVHQVVGTMGAIQESSKKIADIISVIDGIAFQTNILALNAAVEAARAGEQGRGFAVVAAEVRNLAQRSAQAAKEIKGLITDSVAKVEDGAKLASQTGGTMDEIVTGFRQVVTLVDEITQASREQSTGIEQVTQAVAQMDEVTQQNAALVEEAAAAAESLEDQTRVLSQAVAMFKVDGHGGAHPRESARLPARNNNIRQPKTVARNAPATSARPGRAQLKTVKPLAAPVGEDDQWEEF</sequence>
<dbReference type="SMART" id="SM00086">
    <property type="entry name" value="PAC"/>
    <property type="match status" value="1"/>
</dbReference>
<dbReference type="STRING" id="765911.Thivi_0439"/>
<dbReference type="AlphaFoldDB" id="I3Y688"/>
<keyword evidence="4" id="KW-0145">Chemotaxis</keyword>
<dbReference type="OrthoDB" id="9781845at2"/>
<keyword evidence="7 14" id="KW-1133">Transmembrane helix</keyword>
<dbReference type="SMART" id="SM00283">
    <property type="entry name" value="MA"/>
    <property type="match status" value="1"/>
</dbReference>
<dbReference type="InterPro" id="IPR000014">
    <property type="entry name" value="PAS"/>
</dbReference>
<keyword evidence="3" id="KW-0488">Methylation</keyword>
<dbReference type="SUPFAM" id="SSF58104">
    <property type="entry name" value="Methyl-accepting chemotaxis protein (MCP) signaling domain"/>
    <property type="match status" value="1"/>
</dbReference>
<dbReference type="InterPro" id="IPR003660">
    <property type="entry name" value="HAMP_dom"/>
</dbReference>
<evidence type="ECO:0000256" key="7">
    <source>
        <dbReference type="ARBA" id="ARBA00022989"/>
    </source>
</evidence>
<feature type="domain" description="HAMP" evidence="17">
    <location>
        <begin position="357"/>
        <end position="409"/>
    </location>
</feature>
<feature type="region of interest" description="Disordered" evidence="13">
    <location>
        <begin position="883"/>
        <end position="920"/>
    </location>
</feature>
<dbReference type="NCBIfam" id="TIGR00229">
    <property type="entry name" value="sensory_box"/>
    <property type="match status" value="1"/>
</dbReference>
<dbReference type="RefSeq" id="WP_014777007.1">
    <property type="nucleotide sequence ID" value="NC_018012.1"/>
</dbReference>
<comment type="subcellular location">
    <subcellularLocation>
        <location evidence="1">Cell inner membrane</location>
        <topology evidence="1">Multi-pass membrane protein</topology>
    </subcellularLocation>
</comment>
<keyword evidence="9 11" id="KW-0807">Transducer</keyword>
<evidence type="ECO:0000256" key="12">
    <source>
        <dbReference type="SAM" id="Coils"/>
    </source>
</evidence>
<keyword evidence="8 14" id="KW-0472">Membrane</keyword>
<dbReference type="Gene3D" id="6.10.340.10">
    <property type="match status" value="1"/>
</dbReference>
<dbReference type="Pfam" id="PF00672">
    <property type="entry name" value="HAMP"/>
    <property type="match status" value="1"/>
</dbReference>
<dbReference type="InterPro" id="IPR001610">
    <property type="entry name" value="PAC"/>
</dbReference>
<evidence type="ECO:0000256" key="14">
    <source>
        <dbReference type="SAM" id="Phobius"/>
    </source>
</evidence>
<dbReference type="GO" id="GO:0004888">
    <property type="term" value="F:transmembrane signaling receptor activity"/>
    <property type="evidence" value="ECO:0007669"/>
    <property type="project" value="TreeGrafter"/>
</dbReference>
<dbReference type="Pfam" id="PF00015">
    <property type="entry name" value="MCPsignal"/>
    <property type="match status" value="1"/>
</dbReference>
<keyword evidence="2" id="KW-1003">Cell membrane</keyword>
<reference evidence="18 19" key="1">
    <citation type="submission" date="2012-06" db="EMBL/GenBank/DDBJ databases">
        <title>Complete sequence of Thiocystis violascens DSM 198.</title>
        <authorList>
            <consortium name="US DOE Joint Genome Institute"/>
            <person name="Lucas S."/>
            <person name="Han J."/>
            <person name="Lapidus A."/>
            <person name="Cheng J.-F."/>
            <person name="Goodwin L."/>
            <person name="Pitluck S."/>
            <person name="Peters L."/>
            <person name="Ovchinnikova G."/>
            <person name="Teshima H."/>
            <person name="Detter J.C."/>
            <person name="Han C."/>
            <person name="Tapia R."/>
            <person name="Land M."/>
            <person name="Hauser L."/>
            <person name="Kyrpides N."/>
            <person name="Ivanova N."/>
            <person name="Pagani I."/>
            <person name="Vogl K."/>
            <person name="Liu Z."/>
            <person name="Frigaard N.-U."/>
            <person name="Bryant D."/>
            <person name="Woyke T."/>
        </authorList>
    </citation>
    <scope>NUCLEOTIDE SEQUENCE [LARGE SCALE GENOMIC DNA]</scope>
    <source>
        <strain evidence="19">ATCC 17096 / DSM 198 / 6111</strain>
    </source>
</reference>
<proteinExistence type="inferred from homology"/>
<dbReference type="GO" id="GO:0052131">
    <property type="term" value="P:positive aerotaxis"/>
    <property type="evidence" value="ECO:0007669"/>
    <property type="project" value="UniProtKB-ARBA"/>
</dbReference>
<organism evidence="18 19">
    <name type="scientific">Thiocystis violascens (strain ATCC 17096 / DSM 198 / 6111)</name>
    <name type="common">Chromatium violascens</name>
    <dbReference type="NCBI Taxonomy" id="765911"/>
    <lineage>
        <taxon>Bacteria</taxon>
        <taxon>Pseudomonadati</taxon>
        <taxon>Pseudomonadota</taxon>
        <taxon>Gammaproteobacteria</taxon>
        <taxon>Chromatiales</taxon>
        <taxon>Chromatiaceae</taxon>
        <taxon>Thiocystis</taxon>
    </lineage>
</organism>
<keyword evidence="12" id="KW-0175">Coiled coil</keyword>
<keyword evidence="6 14" id="KW-0812">Transmembrane</keyword>
<dbReference type="InterPro" id="IPR051310">
    <property type="entry name" value="MCP_chemotaxis"/>
</dbReference>